<protein>
    <submittedName>
        <fullName evidence="1">Uncharacterized protein</fullName>
    </submittedName>
</protein>
<sequence length="183" mass="20636">MTAATAYCRVVDNAFWIAALTGGTAVLASWVTNQGNAKAARIQADSAAETQRMHQLRESRRAAYIDLIEHTHRMAELYWEVSTTRQISDAGERLAARTELRDRERDEYAKLRRCVRVIDLEGPPDVVAAAEALKDEVSNFYAAFKALLADEAGAERDFDNRYRPFWAALTRFTEAARQTLHAE</sequence>
<evidence type="ECO:0000313" key="1">
    <source>
        <dbReference type="EMBL" id="MBO8199455.1"/>
    </source>
</evidence>
<keyword evidence="2" id="KW-1185">Reference proteome</keyword>
<evidence type="ECO:0000313" key="2">
    <source>
        <dbReference type="Proteomes" id="UP000721954"/>
    </source>
</evidence>
<dbReference type="EMBL" id="JAFFZM010000007">
    <property type="protein sequence ID" value="MBO8199455.1"/>
    <property type="molecule type" value="Genomic_DNA"/>
</dbReference>
<reference evidence="1 2" key="1">
    <citation type="submission" date="2021-02" db="EMBL/GenBank/DDBJ databases">
        <title>Streptomyces spirodelae sp. nov., isolated from duckweed.</title>
        <authorList>
            <person name="Saimee Y."/>
            <person name="Duangmal K."/>
        </authorList>
    </citation>
    <scope>NUCLEOTIDE SEQUENCE [LARGE SCALE GENOMIC DNA]</scope>
    <source>
        <strain evidence="1 2">DSM 42105</strain>
    </source>
</reference>
<accession>A0ABS3XVP1</accession>
<comment type="caution">
    <text evidence="1">The sequence shown here is derived from an EMBL/GenBank/DDBJ whole genome shotgun (WGS) entry which is preliminary data.</text>
</comment>
<proteinExistence type="predicted"/>
<organism evidence="1 2">
    <name type="scientific">Streptomyces smyrnaeus</name>
    <dbReference type="NCBI Taxonomy" id="1387713"/>
    <lineage>
        <taxon>Bacteria</taxon>
        <taxon>Bacillati</taxon>
        <taxon>Actinomycetota</taxon>
        <taxon>Actinomycetes</taxon>
        <taxon>Kitasatosporales</taxon>
        <taxon>Streptomycetaceae</taxon>
        <taxon>Streptomyces</taxon>
    </lineage>
</organism>
<gene>
    <name evidence="1" type="ORF">JW613_14290</name>
</gene>
<dbReference type="Proteomes" id="UP000721954">
    <property type="component" value="Unassembled WGS sequence"/>
</dbReference>
<name>A0ABS3XVP1_9ACTN</name>